<proteinExistence type="predicted"/>
<dbReference type="InterPro" id="IPR008687">
    <property type="entry name" value="MobC"/>
</dbReference>
<keyword evidence="4" id="KW-1185">Reference proteome</keyword>
<dbReference type="OrthoDB" id="5465463at2"/>
<dbReference type="EMBL" id="CP014206">
    <property type="protein sequence ID" value="AMK12033.1"/>
    <property type="molecule type" value="Genomic_DNA"/>
</dbReference>
<dbReference type="Pfam" id="PF05713">
    <property type="entry name" value="MobC"/>
    <property type="match status" value="1"/>
</dbReference>
<reference evidence="2 4" key="1">
    <citation type="journal article" date="2016" name="Front. Microbiol.">
        <title>Genome Sequence of the Piezophilic, Mesophilic Sulfate-Reducing Bacterium Desulfovibrio indicus J2T.</title>
        <authorList>
            <person name="Cao J."/>
            <person name="Maignien L."/>
            <person name="Shao Z."/>
            <person name="Alain K."/>
            <person name="Jebbar M."/>
        </authorList>
    </citation>
    <scope>NUCLEOTIDE SEQUENCE [LARGE SCALE GENOMIC DNA]</scope>
    <source>
        <strain evidence="2 4">J2</strain>
    </source>
</reference>
<evidence type="ECO:0000313" key="2">
    <source>
        <dbReference type="EMBL" id="AMK12033.1"/>
    </source>
</evidence>
<dbReference type="Proteomes" id="UP000295506">
    <property type="component" value="Unassembled WGS sequence"/>
</dbReference>
<sequence length="116" mass="13419">MKTNKISVRLDSEQSALLESERKRLNLRGHSGVVRLALEELAHSDQPQLKREMAEEFQAWRKELHGVGTNLNQIAFRLNAGHPLSSHQIEDVLGDLQRMLKRLSIKVKEARREFRV</sequence>
<dbReference type="RefSeq" id="WP_066804893.1">
    <property type="nucleotide sequence ID" value="NZ_CP014206.1"/>
</dbReference>
<feature type="domain" description="Bacterial mobilisation" evidence="1">
    <location>
        <begin position="63"/>
        <end position="106"/>
    </location>
</feature>
<name>A0A126QPP9_9BACT</name>
<gene>
    <name evidence="2" type="ORF">AWY79_13420</name>
    <name evidence="3" type="ORF">EDC59_10534</name>
</gene>
<dbReference type="KEGG" id="dej:AWY79_13420"/>
<evidence type="ECO:0000313" key="3">
    <source>
        <dbReference type="EMBL" id="TDT88633.1"/>
    </source>
</evidence>
<organism evidence="3 5">
    <name type="scientific">Pseudodesulfovibrio indicus</name>
    <dbReference type="NCBI Taxonomy" id="1716143"/>
    <lineage>
        <taxon>Bacteria</taxon>
        <taxon>Pseudomonadati</taxon>
        <taxon>Thermodesulfobacteriota</taxon>
        <taxon>Desulfovibrionia</taxon>
        <taxon>Desulfovibrionales</taxon>
        <taxon>Desulfovibrionaceae</taxon>
    </lineage>
</organism>
<reference evidence="3 5" key="2">
    <citation type="submission" date="2019-03" db="EMBL/GenBank/DDBJ databases">
        <title>Genomic Encyclopedia of Type Strains, Phase IV (KMG-IV): sequencing the most valuable type-strain genomes for metagenomic binning, comparative biology and taxonomic classification.</title>
        <authorList>
            <person name="Goeker M."/>
        </authorList>
    </citation>
    <scope>NUCLEOTIDE SEQUENCE [LARGE SCALE GENOMIC DNA]</scope>
    <source>
        <strain evidence="3 5">DSM 101483</strain>
    </source>
</reference>
<evidence type="ECO:0000313" key="4">
    <source>
        <dbReference type="Proteomes" id="UP000055611"/>
    </source>
</evidence>
<accession>A0A126QPP9</accession>
<evidence type="ECO:0000313" key="5">
    <source>
        <dbReference type="Proteomes" id="UP000295506"/>
    </source>
</evidence>
<evidence type="ECO:0000259" key="1">
    <source>
        <dbReference type="Pfam" id="PF05713"/>
    </source>
</evidence>
<protein>
    <submittedName>
        <fullName evidence="3">Mobilization protein MobC</fullName>
    </submittedName>
</protein>
<dbReference type="Proteomes" id="UP000055611">
    <property type="component" value="Chromosome"/>
</dbReference>
<dbReference type="EMBL" id="SOBK01000005">
    <property type="protein sequence ID" value="TDT88633.1"/>
    <property type="molecule type" value="Genomic_DNA"/>
</dbReference>
<dbReference type="AlphaFoldDB" id="A0A126QPP9"/>